<evidence type="ECO:0000313" key="3">
    <source>
        <dbReference type="EMBL" id="TKB58616.1"/>
    </source>
</evidence>
<dbReference type="Proteomes" id="UP000305675">
    <property type="component" value="Unassembled WGS sequence"/>
</dbReference>
<protein>
    <submittedName>
        <fullName evidence="3">DUF2325 domain-containing protein</fullName>
    </submittedName>
</protein>
<dbReference type="InterPro" id="IPR016772">
    <property type="entry name" value="UCP020408"/>
</dbReference>
<proteinExistence type="inferred from homology"/>
<dbReference type="AlphaFoldDB" id="A0A4U1BT41"/>
<comment type="caution">
    <text evidence="3">The sequence shown here is derived from an EMBL/GenBank/DDBJ whole genome shotgun (WGS) entry which is preliminary data.</text>
</comment>
<dbReference type="RefSeq" id="WP_136861764.1">
    <property type="nucleotide sequence ID" value="NZ_SWCJ01000001.1"/>
</dbReference>
<reference evidence="3 4" key="1">
    <citation type="submission" date="2019-04" db="EMBL/GenBank/DDBJ databases">
        <authorList>
            <person name="Hwang J.C."/>
        </authorList>
    </citation>
    <scope>NUCLEOTIDE SEQUENCE [LARGE SCALE GENOMIC DNA]</scope>
    <source>
        <strain evidence="3 4">IMCC35002</strain>
    </source>
</reference>
<comment type="similarity">
    <text evidence="1">Belongs to the UPF0751 family.</text>
</comment>
<sequence>MCDLIPTPRVSTSISKSKLWHLPARFHCPIIGTCLMPTEIRQLAAKLGDKEIAREGDYWLHTYMVSHCSNKNRIALALQKHLDKKYAAAIKRFSKAKSDDAVMALWKEHLQQGKVAEAFWAALCHPHSSYQLQEHLYEEVHMLSHQIGAGQRADLKRLADSQDEVKLLTKRLEEQEKKHLKSAANKEQQIHQLQQQLEQLQADNATLKRENHSLRHAGNQQPKQALIVEGSDWRQQYKLSERRVEKLTAQLQQQSEQMTALEQLMMPRSDSCEGCDNQDCHKNPDFNGRKVLCVGGQHKMTGSYKELVNRCNGEFSHHDGGKEDSRKRLESMLNAADVIVCATDCVSHDAYYRLKRFCKANDKPYLFLPNSGLSSFAMAINSMAEKVAANPNSGQEIKIVNAG</sequence>
<dbReference type="Pfam" id="PF10087">
    <property type="entry name" value="DUF2325"/>
    <property type="match status" value="1"/>
</dbReference>
<feature type="coiled-coil region" evidence="2">
    <location>
        <begin position="158"/>
        <end position="264"/>
    </location>
</feature>
<dbReference type="OrthoDB" id="5296275at2"/>
<evidence type="ECO:0000256" key="2">
    <source>
        <dbReference type="SAM" id="Coils"/>
    </source>
</evidence>
<keyword evidence="4" id="KW-1185">Reference proteome</keyword>
<gene>
    <name evidence="3" type="ORF">FCL42_02390</name>
</gene>
<evidence type="ECO:0000256" key="1">
    <source>
        <dbReference type="ARBA" id="ARBA00007189"/>
    </source>
</evidence>
<accession>A0A4U1BT41</accession>
<dbReference type="EMBL" id="SWCJ01000001">
    <property type="protein sequence ID" value="TKB58616.1"/>
    <property type="molecule type" value="Genomic_DNA"/>
</dbReference>
<organism evidence="3 4">
    <name type="scientific">Ferrimonas aestuarii</name>
    <dbReference type="NCBI Taxonomy" id="2569539"/>
    <lineage>
        <taxon>Bacteria</taxon>
        <taxon>Pseudomonadati</taxon>
        <taxon>Pseudomonadota</taxon>
        <taxon>Gammaproteobacteria</taxon>
        <taxon>Alteromonadales</taxon>
        <taxon>Ferrimonadaceae</taxon>
        <taxon>Ferrimonas</taxon>
    </lineage>
</organism>
<name>A0A4U1BT41_9GAMM</name>
<evidence type="ECO:0000313" key="4">
    <source>
        <dbReference type="Proteomes" id="UP000305675"/>
    </source>
</evidence>
<keyword evidence="2" id="KW-0175">Coiled coil</keyword>